<evidence type="ECO:0000256" key="8">
    <source>
        <dbReference type="RuleBase" id="RU363041"/>
    </source>
</evidence>
<feature type="transmembrane region" description="Helical" evidence="8">
    <location>
        <begin position="195"/>
        <end position="213"/>
    </location>
</feature>
<dbReference type="InterPro" id="IPR002781">
    <property type="entry name" value="TM_pro_TauE-like"/>
</dbReference>
<dbReference type="PANTHER" id="PTHR30269">
    <property type="entry name" value="TRANSMEMBRANE PROTEIN YFCA"/>
    <property type="match status" value="1"/>
</dbReference>
<keyword evidence="7 8" id="KW-0472">Membrane</keyword>
<feature type="transmembrane region" description="Helical" evidence="8">
    <location>
        <begin position="220"/>
        <end position="237"/>
    </location>
</feature>
<evidence type="ECO:0000256" key="4">
    <source>
        <dbReference type="ARBA" id="ARBA00022475"/>
    </source>
</evidence>
<feature type="transmembrane region" description="Helical" evidence="8">
    <location>
        <begin position="126"/>
        <end position="154"/>
    </location>
</feature>
<feature type="transmembrane region" description="Helical" evidence="8">
    <location>
        <begin position="6"/>
        <end position="30"/>
    </location>
</feature>
<feature type="transmembrane region" description="Helical" evidence="8">
    <location>
        <begin position="42"/>
        <end position="62"/>
    </location>
</feature>
<evidence type="ECO:0000256" key="1">
    <source>
        <dbReference type="ARBA" id="ARBA00004651"/>
    </source>
</evidence>
<keyword evidence="6 8" id="KW-1133">Transmembrane helix</keyword>
<evidence type="ECO:0000256" key="5">
    <source>
        <dbReference type="ARBA" id="ARBA00022692"/>
    </source>
</evidence>
<reference evidence="9" key="1">
    <citation type="journal article" date="2021" name="bioRxiv">
        <title>Unraveling nitrogen, sulfur and carbon metabolic pathways and microbial community transcriptional responses to substrate deprivation and toxicity stresses in a bioreactor mimicking anoxic brackish coastal sediment conditions.</title>
        <authorList>
            <person name="Martins P.D."/>
            <person name="Echeveste M.J."/>
            <person name="Arshad A."/>
            <person name="Kurth J."/>
            <person name="Ouboter H."/>
            <person name="Jetten M.S.M."/>
            <person name="Welte C.U."/>
        </authorList>
    </citation>
    <scope>NUCLEOTIDE SEQUENCE</scope>
    <source>
        <strain evidence="9">MAG_39</strain>
    </source>
</reference>
<protein>
    <recommendedName>
        <fullName evidence="8">Probable membrane transporter protein</fullName>
    </recommendedName>
</protein>
<dbReference type="GO" id="GO:0005886">
    <property type="term" value="C:plasma membrane"/>
    <property type="evidence" value="ECO:0007669"/>
    <property type="project" value="UniProtKB-SubCell"/>
</dbReference>
<proteinExistence type="inferred from homology"/>
<evidence type="ECO:0000256" key="7">
    <source>
        <dbReference type="ARBA" id="ARBA00023136"/>
    </source>
</evidence>
<feature type="transmembrane region" description="Helical" evidence="8">
    <location>
        <begin position="166"/>
        <end position="189"/>
    </location>
</feature>
<evidence type="ECO:0000256" key="2">
    <source>
        <dbReference type="ARBA" id="ARBA00009142"/>
    </source>
</evidence>
<dbReference type="Proteomes" id="UP000705867">
    <property type="component" value="Unassembled WGS sequence"/>
</dbReference>
<keyword evidence="4 8" id="KW-1003">Cell membrane</keyword>
<keyword evidence="5 8" id="KW-0812">Transmembrane</keyword>
<evidence type="ECO:0000256" key="3">
    <source>
        <dbReference type="ARBA" id="ARBA00022448"/>
    </source>
</evidence>
<name>A0A953LVL0_9BACT</name>
<comment type="caution">
    <text evidence="9">The sequence shown here is derived from an EMBL/GenBank/DDBJ whole genome shotgun (WGS) entry which is preliminary data.</text>
</comment>
<keyword evidence="3" id="KW-0813">Transport</keyword>
<comment type="similarity">
    <text evidence="2 8">Belongs to the 4-toluene sulfonate uptake permease (TSUP) (TC 2.A.102) family.</text>
</comment>
<evidence type="ECO:0000313" key="10">
    <source>
        <dbReference type="Proteomes" id="UP000705867"/>
    </source>
</evidence>
<dbReference type="InterPro" id="IPR052017">
    <property type="entry name" value="TSUP"/>
</dbReference>
<evidence type="ECO:0000313" key="9">
    <source>
        <dbReference type="EMBL" id="MBZ0154981.1"/>
    </source>
</evidence>
<feature type="transmembrane region" description="Helical" evidence="8">
    <location>
        <begin position="96"/>
        <end position="114"/>
    </location>
</feature>
<dbReference type="AlphaFoldDB" id="A0A953LVL0"/>
<reference evidence="9" key="2">
    <citation type="submission" date="2021-08" db="EMBL/GenBank/DDBJ databases">
        <authorList>
            <person name="Dalcin Martins P."/>
        </authorList>
    </citation>
    <scope>NUCLEOTIDE SEQUENCE</scope>
    <source>
        <strain evidence="9">MAG_39</strain>
    </source>
</reference>
<sequence>MTIDTIWIAAVIFLASLLQGVFGFAFMLIALPLLSFLLSMKVAVPLLSFFLALLSGILAFQLRDKFDYRGVVPLLLGGIAGIPAGIFFLLKFNDTLIKAILGIVLILYSAYSLFLKRVPFRFPGWAGYLFGFFAGALGGAFNITGPPVVFYLSAREGSKIDIIGSLNFFFCVTSILVLALHTAVGNITYEITMTFLELIPVMLAGMLAGGHILKKMNEDIYRKGLFLLLFVMGVMLLL</sequence>
<feature type="transmembrane region" description="Helical" evidence="8">
    <location>
        <begin position="68"/>
        <end position="89"/>
    </location>
</feature>
<organism evidence="9 10">
    <name type="scientific">Candidatus Nitrobium versatile</name>
    <dbReference type="NCBI Taxonomy" id="2884831"/>
    <lineage>
        <taxon>Bacteria</taxon>
        <taxon>Pseudomonadati</taxon>
        <taxon>Nitrospirota</taxon>
        <taxon>Nitrospiria</taxon>
        <taxon>Nitrospirales</taxon>
        <taxon>Nitrospiraceae</taxon>
        <taxon>Candidatus Nitrobium</taxon>
    </lineage>
</organism>
<dbReference type="EMBL" id="JAIOIV010000017">
    <property type="protein sequence ID" value="MBZ0154981.1"/>
    <property type="molecule type" value="Genomic_DNA"/>
</dbReference>
<accession>A0A953LVL0</accession>
<dbReference type="Pfam" id="PF01925">
    <property type="entry name" value="TauE"/>
    <property type="match status" value="1"/>
</dbReference>
<comment type="subcellular location">
    <subcellularLocation>
        <location evidence="1 8">Cell membrane</location>
        <topology evidence="1 8">Multi-pass membrane protein</topology>
    </subcellularLocation>
</comment>
<gene>
    <name evidence="9" type="ORF">K8I29_02050</name>
</gene>
<evidence type="ECO:0000256" key="6">
    <source>
        <dbReference type="ARBA" id="ARBA00022989"/>
    </source>
</evidence>
<dbReference type="PANTHER" id="PTHR30269:SF37">
    <property type="entry name" value="MEMBRANE TRANSPORTER PROTEIN"/>
    <property type="match status" value="1"/>
</dbReference>